<dbReference type="Proteomes" id="UP000192707">
    <property type="component" value="Unassembled WGS sequence"/>
</dbReference>
<reference evidence="1 2" key="1">
    <citation type="submission" date="2016-12" db="EMBL/GenBank/DDBJ databases">
        <title>The new phylogeny of genus Mycobacterium.</title>
        <authorList>
            <person name="Tortoli E."/>
            <person name="Trovato A."/>
            <person name="Cirillo D.M."/>
        </authorList>
    </citation>
    <scope>NUCLEOTIDE SEQUENCE [LARGE SCALE GENOMIC DNA]</scope>
    <source>
        <strain evidence="1 2">DSM 45069</strain>
    </source>
</reference>
<comment type="caution">
    <text evidence="1">The sequence shown here is derived from an EMBL/GenBank/DDBJ whole genome shotgun (WGS) entry which is preliminary data.</text>
</comment>
<keyword evidence="2" id="KW-1185">Reference proteome</keyword>
<organism evidence="1 2">
    <name type="scientific">Mycobacterium arosiense ATCC BAA-1401 = DSM 45069</name>
    <dbReference type="NCBI Taxonomy" id="1265311"/>
    <lineage>
        <taxon>Bacteria</taxon>
        <taxon>Bacillati</taxon>
        <taxon>Actinomycetota</taxon>
        <taxon>Actinomycetes</taxon>
        <taxon>Mycobacteriales</taxon>
        <taxon>Mycobacteriaceae</taxon>
        <taxon>Mycobacterium</taxon>
        <taxon>Mycobacterium avium complex (MAC)</taxon>
    </lineage>
</organism>
<dbReference type="AlphaFoldDB" id="A0A1W9Z554"/>
<gene>
    <name evidence="1" type="ORF">BST14_27790</name>
</gene>
<evidence type="ECO:0000313" key="2">
    <source>
        <dbReference type="Proteomes" id="UP000192707"/>
    </source>
</evidence>
<protein>
    <submittedName>
        <fullName evidence="1">Uncharacterized protein</fullName>
    </submittedName>
</protein>
<accession>A0A1W9Z554</accession>
<sequence length="65" mass="7537">MTSRPDKLKDWSIPDRIEGWRREGRRFARIAHEEDDAEAAALATMYFVLALDADRFGELPDIDDD</sequence>
<name>A0A1W9Z554_MYCAI</name>
<evidence type="ECO:0000313" key="1">
    <source>
        <dbReference type="EMBL" id="ORA07424.1"/>
    </source>
</evidence>
<dbReference type="EMBL" id="MVHG01000166">
    <property type="protein sequence ID" value="ORA07424.1"/>
    <property type="molecule type" value="Genomic_DNA"/>
</dbReference>
<proteinExistence type="predicted"/>
<dbReference type="RefSeq" id="WP_083067446.1">
    <property type="nucleotide sequence ID" value="NZ_MVHG01000166.1"/>
</dbReference>